<organism evidence="3 4">
    <name type="scientific">Allosaccharopolyspora coralli</name>
    <dbReference type="NCBI Taxonomy" id="2665642"/>
    <lineage>
        <taxon>Bacteria</taxon>
        <taxon>Bacillati</taxon>
        <taxon>Actinomycetota</taxon>
        <taxon>Actinomycetes</taxon>
        <taxon>Pseudonocardiales</taxon>
        <taxon>Pseudonocardiaceae</taxon>
        <taxon>Allosaccharopolyspora</taxon>
    </lineage>
</organism>
<dbReference type="GO" id="GO:0016740">
    <property type="term" value="F:transferase activity"/>
    <property type="evidence" value="ECO:0007669"/>
    <property type="project" value="UniProtKB-KW"/>
</dbReference>
<proteinExistence type="predicted"/>
<feature type="transmembrane region" description="Helical" evidence="2">
    <location>
        <begin position="781"/>
        <end position="800"/>
    </location>
</feature>
<dbReference type="PANTHER" id="PTHR43685">
    <property type="entry name" value="GLYCOSYLTRANSFERASE"/>
    <property type="match status" value="1"/>
</dbReference>
<dbReference type="Pfam" id="PF13641">
    <property type="entry name" value="Glyco_tranf_2_3"/>
    <property type="match status" value="1"/>
</dbReference>
<keyword evidence="3" id="KW-0808">Transferase</keyword>
<dbReference type="EMBL" id="CP045929">
    <property type="protein sequence ID" value="QGK71296.1"/>
    <property type="molecule type" value="Genomic_DNA"/>
</dbReference>
<dbReference type="AlphaFoldDB" id="A0A5Q3QD55"/>
<dbReference type="PANTHER" id="PTHR43685:SF3">
    <property type="entry name" value="SLR2126 PROTEIN"/>
    <property type="match status" value="1"/>
</dbReference>
<dbReference type="Proteomes" id="UP000371041">
    <property type="component" value="Chromosome"/>
</dbReference>
<dbReference type="Gene3D" id="3.90.550.10">
    <property type="entry name" value="Spore Coat Polysaccharide Biosynthesis Protein SpsA, Chain A"/>
    <property type="match status" value="1"/>
</dbReference>
<feature type="transmembrane region" description="Helical" evidence="2">
    <location>
        <begin position="648"/>
        <end position="665"/>
    </location>
</feature>
<feature type="compositionally biased region" description="Low complexity" evidence="1">
    <location>
        <begin position="1094"/>
        <end position="1105"/>
    </location>
</feature>
<evidence type="ECO:0000256" key="1">
    <source>
        <dbReference type="SAM" id="MobiDB-lite"/>
    </source>
</evidence>
<dbReference type="RefSeq" id="WP_154077872.1">
    <property type="nucleotide sequence ID" value="NZ_CP045929.1"/>
</dbReference>
<feature type="transmembrane region" description="Helical" evidence="2">
    <location>
        <begin position="593"/>
        <end position="613"/>
    </location>
</feature>
<dbReference type="InterPro" id="IPR050834">
    <property type="entry name" value="Glycosyltransf_2"/>
</dbReference>
<feature type="region of interest" description="Disordered" evidence="1">
    <location>
        <begin position="1083"/>
        <end position="1122"/>
    </location>
</feature>
<name>A0A5Q3QD55_9PSEU</name>
<keyword evidence="2" id="KW-0812">Transmembrane</keyword>
<protein>
    <submittedName>
        <fullName evidence="3">Glycosyltransferase</fullName>
    </submittedName>
</protein>
<gene>
    <name evidence="3" type="ORF">GIY23_18790</name>
</gene>
<feature type="transmembrane region" description="Helical" evidence="2">
    <location>
        <begin position="625"/>
        <end position="642"/>
    </location>
</feature>
<keyword evidence="2" id="KW-0472">Membrane</keyword>
<dbReference type="InterPro" id="IPR029044">
    <property type="entry name" value="Nucleotide-diphossugar_trans"/>
</dbReference>
<feature type="compositionally biased region" description="Polar residues" evidence="1">
    <location>
        <begin position="1108"/>
        <end position="1122"/>
    </location>
</feature>
<dbReference type="SUPFAM" id="SSF53448">
    <property type="entry name" value="Nucleotide-diphospho-sugar transferases"/>
    <property type="match status" value="1"/>
</dbReference>
<feature type="transmembrane region" description="Helical" evidence="2">
    <location>
        <begin position="259"/>
        <end position="281"/>
    </location>
</feature>
<accession>A0A5Q3QD55</accession>
<feature type="transmembrane region" description="Helical" evidence="2">
    <location>
        <begin position="749"/>
        <end position="769"/>
    </location>
</feature>
<reference evidence="4" key="1">
    <citation type="submission" date="2019-11" db="EMBL/GenBank/DDBJ databases">
        <title>The complete genome sequence of Saccharopolyspora sp. E2A.</title>
        <authorList>
            <person name="Zhang G."/>
        </authorList>
    </citation>
    <scope>NUCLEOTIDE SEQUENCE [LARGE SCALE GENOMIC DNA]</scope>
    <source>
        <strain evidence="4">E2A</strain>
    </source>
</reference>
<evidence type="ECO:0000313" key="3">
    <source>
        <dbReference type="EMBL" id="QGK71296.1"/>
    </source>
</evidence>
<evidence type="ECO:0000256" key="2">
    <source>
        <dbReference type="SAM" id="Phobius"/>
    </source>
</evidence>
<dbReference type="KEGG" id="sace:GIY23_18790"/>
<evidence type="ECO:0000313" key="4">
    <source>
        <dbReference type="Proteomes" id="UP000371041"/>
    </source>
</evidence>
<feature type="transmembrane region" description="Helical" evidence="2">
    <location>
        <begin position="724"/>
        <end position="742"/>
    </location>
</feature>
<keyword evidence="2" id="KW-1133">Transmembrane helix</keyword>
<feature type="transmembrane region" description="Helical" evidence="2">
    <location>
        <begin position="672"/>
        <end position="689"/>
    </location>
</feature>
<feature type="transmembrane region" description="Helical" evidence="2">
    <location>
        <begin position="449"/>
        <end position="472"/>
    </location>
</feature>
<feature type="transmembrane region" description="Helical" evidence="2">
    <location>
        <begin position="569"/>
        <end position="587"/>
    </location>
</feature>
<feature type="transmembrane region" description="Helical" evidence="2">
    <location>
        <begin position="812"/>
        <end position="831"/>
    </location>
</feature>
<keyword evidence="4" id="KW-1185">Reference proteome</keyword>
<sequence length="1122" mass="115356">MAASRASTASVVAVLVCHDGESWLPEVLSSLRALTVPPGHVVAVDTGSTDATPRLLEEATGGPVDEVLTLPAATGFGAAVDAALDAAGEADTWVWLLHDDSAPEPDCLAELLDAADLDDSVAMLGPLGLDRDDPRLVLDAGLSLDATGSVQSGLAAIELDPALVDAELLTATEVLAVSTAGALVRREVFDQLEGFDGELSIGGEDVDLGWRLNAAGHPVLSVPRARMRHAAALRSGGRAPDASGTTWRAAQRSHGVRTFLVNVGVVSFVLGVPRLLVCSLVRALGYALLRRGTDALAELVVARQLLTGRMGLRAARASRARITPDPQRTRGLLTSRLTRARNAVGGAFAALVRDRVRRDLVLGRDRRAHAAPARAVLSDLPGDGALGAPATRRRHAGLRRAGLPVVVAVEPEPPTSTPRPSPRPRDVDATPERELLVVPVDRAGVARELLLAPAVVLTVLLVLFAFVTHGLVAEVPRLGAGLHGGRLLAADGLGATWSEYLASWHPQHGGTGSPAPPSLLVLGIVGGVLAPVGGPAAVLLLLSVFHAPLAGVAAYAASRRLPVSRTWRALAAGAYAVIPTATVSAAQGRVDVLVAHILLPPLLAGIAAVLGLARLTPMATRTGHWLGVACLTALGLTALGAFSPLMHVVLVVLALLGFVLEPGEVRRMPRRTAGLAAIVVLPVLCLLPWPTVLVENPEILVHGLGARVVEDPAGLAVALLSPDGSVSLIGGLIVAAAAYALVRSPSRAAVPGLVVAVVGWIAAVLVSTLPLSPVWGGPVTVGWAGAPLLLVATGLLWVVLATGRKRWSSRWTALSTVTAAALCGLLVVLAASSSVAGRSGPLRTADAAGDPTSQTAGVGLLVEPGPQPPRLVEGGQPRFGDDELVPAGNAVEWLRGVERALRSGDADRVRSAIAAAAARDAAWVGVPSEVAADVRAVAGELVQAEGRLADGTEVLRVQLPNSPVALLGPDLARQARLTSTPPPQGRSLPVEAVPPNVAVRVSDGGPGRVLLLAAENEPGWAATVDGREAPLATAWGHQVAVPLPPTASEVTVSYSELPRTTLLVVQAAAILFAVLGALPDRRRTARPRSVPKLSSEQESSPAAAPDTNVVQEPSMTSGSRPR</sequence>